<protein>
    <submittedName>
        <fullName evidence="3">COesterase domain-containing protein</fullName>
    </submittedName>
</protein>
<dbReference type="WBParaSite" id="HPLM_0000021901-mRNA-1">
    <property type="protein sequence ID" value="HPLM_0000021901-mRNA-1"/>
    <property type="gene ID" value="HPLM_0000021901"/>
</dbReference>
<evidence type="ECO:0000313" key="1">
    <source>
        <dbReference type="EMBL" id="VDO04802.1"/>
    </source>
</evidence>
<accession>A0A0N4VSF2</accession>
<dbReference type="Proteomes" id="UP000268014">
    <property type="component" value="Unassembled WGS sequence"/>
</dbReference>
<gene>
    <name evidence="1" type="ORF">HPLM_LOCUS220</name>
</gene>
<evidence type="ECO:0000313" key="3">
    <source>
        <dbReference type="WBParaSite" id="HPLM_0000021901-mRNA-1"/>
    </source>
</evidence>
<reference evidence="3" key="1">
    <citation type="submission" date="2017-02" db="UniProtKB">
        <authorList>
            <consortium name="WormBaseParasite"/>
        </authorList>
    </citation>
    <scope>IDENTIFICATION</scope>
</reference>
<sequence>MYISVHATQPHPYPFGTPEDRTRVGLIAKHVCRLPFIRLGPVLNDTTKHWPDPLPKALYRFLRKDQDGSRTRPVEGFMA</sequence>
<keyword evidence="2" id="KW-1185">Reference proteome</keyword>
<reference evidence="1 2" key="2">
    <citation type="submission" date="2018-11" db="EMBL/GenBank/DDBJ databases">
        <authorList>
            <consortium name="Pathogen Informatics"/>
        </authorList>
    </citation>
    <scope>NUCLEOTIDE SEQUENCE [LARGE SCALE GENOMIC DNA]</scope>
    <source>
        <strain evidence="1 2">MHpl1</strain>
    </source>
</reference>
<dbReference type="AlphaFoldDB" id="A0A0N4VSF2"/>
<evidence type="ECO:0000313" key="2">
    <source>
        <dbReference type="Proteomes" id="UP000268014"/>
    </source>
</evidence>
<name>A0A0N4VSF2_HAEPC</name>
<dbReference type="EMBL" id="UZAF01000125">
    <property type="protein sequence ID" value="VDO04802.1"/>
    <property type="molecule type" value="Genomic_DNA"/>
</dbReference>
<organism evidence="3">
    <name type="scientific">Haemonchus placei</name>
    <name type="common">Barber's pole worm</name>
    <dbReference type="NCBI Taxonomy" id="6290"/>
    <lineage>
        <taxon>Eukaryota</taxon>
        <taxon>Metazoa</taxon>
        <taxon>Ecdysozoa</taxon>
        <taxon>Nematoda</taxon>
        <taxon>Chromadorea</taxon>
        <taxon>Rhabditida</taxon>
        <taxon>Rhabditina</taxon>
        <taxon>Rhabditomorpha</taxon>
        <taxon>Strongyloidea</taxon>
        <taxon>Trichostrongylidae</taxon>
        <taxon>Haemonchus</taxon>
    </lineage>
</organism>
<proteinExistence type="predicted"/>